<proteinExistence type="inferred from homology"/>
<keyword evidence="1 11" id="KW-0540">Nuclease</keyword>
<dbReference type="InterPro" id="IPR027417">
    <property type="entry name" value="P-loop_NTPase"/>
</dbReference>
<dbReference type="CDD" id="cd18809">
    <property type="entry name" value="SF1_C_RecD"/>
    <property type="match status" value="1"/>
</dbReference>
<evidence type="ECO:0000256" key="1">
    <source>
        <dbReference type="ARBA" id="ARBA00022722"/>
    </source>
</evidence>
<evidence type="ECO:0000256" key="6">
    <source>
        <dbReference type="ARBA" id="ARBA00022839"/>
    </source>
</evidence>
<evidence type="ECO:0000256" key="5">
    <source>
        <dbReference type="ARBA" id="ARBA00022806"/>
    </source>
</evidence>
<evidence type="ECO:0000259" key="13">
    <source>
        <dbReference type="Pfam" id="PF21185"/>
    </source>
</evidence>
<keyword evidence="2 11" id="KW-0547">Nucleotide-binding</keyword>
<dbReference type="Pfam" id="PF21185">
    <property type="entry name" value="RecD_N"/>
    <property type="match status" value="1"/>
</dbReference>
<dbReference type="PANTHER" id="PTHR43788:SF6">
    <property type="entry name" value="DNA HELICASE B"/>
    <property type="match status" value="1"/>
</dbReference>
<dbReference type="Pfam" id="PF13245">
    <property type="entry name" value="AAA_19"/>
    <property type="match status" value="1"/>
</dbReference>
<comment type="similarity">
    <text evidence="11">Belongs to the RecD family.</text>
</comment>
<dbReference type="PANTHER" id="PTHR43788">
    <property type="entry name" value="DNA2/NAM7 HELICASE FAMILY MEMBER"/>
    <property type="match status" value="1"/>
</dbReference>
<name>A0ABQ3L6F0_9ALTE</name>
<evidence type="ECO:0000256" key="10">
    <source>
        <dbReference type="ARBA" id="ARBA00023235"/>
    </source>
</evidence>
<protein>
    <recommendedName>
        <fullName evidence="11">RecBCD enzyme subunit RecD</fullName>
        <ecNumber evidence="11">5.6.2.3</ecNumber>
    </recommendedName>
    <alternativeName>
        <fullName evidence="11">DNA 5'-3' helicase subunit RecD</fullName>
    </alternativeName>
    <alternativeName>
        <fullName evidence="11">Exonuclease V subunit RecD</fullName>
        <shortName evidence="11">ExoV subunit RecD</shortName>
    </alternativeName>
    <alternativeName>
        <fullName evidence="11">Helicase/nuclease RecBCD subunit RecD</fullName>
    </alternativeName>
</protein>
<comment type="function">
    <text evidence="11">A helicase/nuclease that prepares dsDNA breaks (DSB) for recombinational DNA repair. Binds to DSBs and unwinds DNA via a highly rapid and processive ATP-dependent bidirectional helicase activity. Unwinds dsDNA until it encounters a Chi (crossover hotspot instigator) sequence from the 3' direction. Cuts ssDNA a few nucleotides 3' to the Chi site. The properties and activities of the enzyme are changed at Chi. The Chi-altered holoenzyme produces a long 3'-ssDNA overhang and facilitates RecA-binding to the ssDNA for homologous DNA recombination and repair. Holoenzyme degrades any linearized DNA that is unable to undergo homologous recombination. In the holoenzyme this subunit has ssDNA-dependent ATPase and 5'-3' helicase activity. When added to pre-assembled RecBC greatly stimulates nuclease activity and augments holoenzyme processivity. Negatively regulates the RecA-loading ability of RecBCD.</text>
</comment>
<keyword evidence="8 11" id="KW-0238">DNA-binding</keyword>
<dbReference type="Pfam" id="PF13538">
    <property type="entry name" value="UvrD_C_2"/>
    <property type="match status" value="1"/>
</dbReference>
<dbReference type="SUPFAM" id="SSF52540">
    <property type="entry name" value="P-loop containing nucleoside triphosphate hydrolases"/>
    <property type="match status" value="2"/>
</dbReference>
<gene>
    <name evidence="11 14" type="primary">recD</name>
    <name evidence="14" type="ORF">GCM10010919_33010</name>
</gene>
<evidence type="ECO:0000256" key="3">
    <source>
        <dbReference type="ARBA" id="ARBA00022763"/>
    </source>
</evidence>
<evidence type="ECO:0000256" key="4">
    <source>
        <dbReference type="ARBA" id="ARBA00022801"/>
    </source>
</evidence>
<comment type="catalytic activity">
    <reaction evidence="11">
        <text>ATP + H2O = ADP + phosphate + H(+)</text>
        <dbReference type="Rhea" id="RHEA:13065"/>
        <dbReference type="ChEBI" id="CHEBI:15377"/>
        <dbReference type="ChEBI" id="CHEBI:15378"/>
        <dbReference type="ChEBI" id="CHEBI:30616"/>
        <dbReference type="ChEBI" id="CHEBI:43474"/>
        <dbReference type="ChEBI" id="CHEBI:456216"/>
        <dbReference type="EC" id="5.6.2.3"/>
    </reaction>
</comment>
<comment type="miscellaneous">
    <text evidence="11">In the RecBCD complex, RecB has a slow 3'-5' helicase, an exonuclease activity and loads RecA onto ssDNA, RecD has a fast 5'-3' helicase activity, while RecC stimulates the ATPase and processivity of the RecB helicase and contributes to recognition of the Chi site.</text>
</comment>
<organism evidence="14 15">
    <name type="scientific">Alishewanella longhuensis</name>
    <dbReference type="NCBI Taxonomy" id="1091037"/>
    <lineage>
        <taxon>Bacteria</taxon>
        <taxon>Pseudomonadati</taxon>
        <taxon>Pseudomonadota</taxon>
        <taxon>Gammaproteobacteria</taxon>
        <taxon>Alteromonadales</taxon>
        <taxon>Alteromonadaceae</taxon>
        <taxon>Alishewanella</taxon>
    </lineage>
</organism>
<dbReference type="InterPro" id="IPR041851">
    <property type="entry name" value="RecD_N_sf"/>
</dbReference>
<dbReference type="InterPro" id="IPR050534">
    <property type="entry name" value="Coronavir_polyprotein_1ab"/>
</dbReference>
<dbReference type="RefSeq" id="WP_189434152.1">
    <property type="nucleotide sequence ID" value="NZ_BNAO01000011.1"/>
</dbReference>
<dbReference type="Proteomes" id="UP000659697">
    <property type="component" value="Unassembled WGS sequence"/>
</dbReference>
<feature type="binding site" evidence="11">
    <location>
        <begin position="249"/>
        <end position="256"/>
    </location>
    <ligand>
        <name>ATP</name>
        <dbReference type="ChEBI" id="CHEBI:30616"/>
    </ligand>
</feature>
<dbReference type="EMBL" id="BNAO01000011">
    <property type="protein sequence ID" value="GHG77403.1"/>
    <property type="molecule type" value="Genomic_DNA"/>
</dbReference>
<dbReference type="InterPro" id="IPR027785">
    <property type="entry name" value="UvrD-like_helicase_C"/>
</dbReference>
<dbReference type="InterPro" id="IPR006344">
    <property type="entry name" value="RecD"/>
</dbReference>
<dbReference type="Gene3D" id="3.40.50.300">
    <property type="entry name" value="P-loop containing nucleotide triphosphate hydrolases"/>
    <property type="match status" value="3"/>
</dbReference>
<dbReference type="Gene3D" id="1.10.10.1020">
    <property type="entry name" value="RecBCD complex, subunit RecD, N-terminal domain"/>
    <property type="match status" value="1"/>
</dbReference>
<evidence type="ECO:0000313" key="14">
    <source>
        <dbReference type="EMBL" id="GHG77403.1"/>
    </source>
</evidence>
<accession>A0ABQ3L6F0</accession>
<comment type="subunit">
    <text evidence="11">Heterotrimer of RecB, RecC and RecD. All subunits contribute to DNA-binding.</text>
</comment>
<keyword evidence="4 11" id="KW-0378">Hydrolase</keyword>
<evidence type="ECO:0000256" key="8">
    <source>
        <dbReference type="ARBA" id="ARBA00023125"/>
    </source>
</evidence>
<feature type="domain" description="UvrD-like helicase C-terminal" evidence="12">
    <location>
        <begin position="644"/>
        <end position="691"/>
    </location>
</feature>
<reference evidence="15" key="1">
    <citation type="journal article" date="2019" name="Int. J. Syst. Evol. Microbiol.">
        <title>The Global Catalogue of Microorganisms (GCM) 10K type strain sequencing project: providing services to taxonomists for standard genome sequencing and annotation.</title>
        <authorList>
            <consortium name="The Broad Institute Genomics Platform"/>
            <consortium name="The Broad Institute Genome Sequencing Center for Infectious Disease"/>
            <person name="Wu L."/>
            <person name="Ma J."/>
        </authorList>
    </citation>
    <scope>NUCLEOTIDE SEQUENCE [LARGE SCALE GENOMIC DNA]</scope>
    <source>
        <strain evidence="15">CGMCC 1.7003</strain>
    </source>
</reference>
<feature type="domain" description="RecBCD enzyme subunit RecD N-terminal" evidence="13">
    <location>
        <begin position="24"/>
        <end position="127"/>
    </location>
</feature>
<keyword evidence="15" id="KW-1185">Reference proteome</keyword>
<evidence type="ECO:0000313" key="15">
    <source>
        <dbReference type="Proteomes" id="UP000659697"/>
    </source>
</evidence>
<comment type="caution">
    <text evidence="14">The sequence shown here is derived from an EMBL/GenBank/DDBJ whole genome shotgun (WGS) entry which is preliminary data.</text>
</comment>
<keyword evidence="9 11" id="KW-0234">DNA repair</keyword>
<dbReference type="EC" id="5.6.2.3" evidence="11"/>
<dbReference type="CDD" id="cd17933">
    <property type="entry name" value="DEXSc_RecD-like"/>
    <property type="match status" value="1"/>
</dbReference>
<sequence>MLASKNLLAYQPTALLELLSQWQQAGLIKALDLAFARFLYGHKAAVESSTDINSTTLLLAALLSHQVGRGHVCLPLAPLFVAPEALLNIKPESFYNANGEAIPGLATLLNGVTQTDLIAALKLSSPVFTADLPGISASTTHNLYQGEPLVLAAQPPSDTPAEMATALYLYRYWQYEQSIAADLQALMQPVTNAFTESALPETHLLNSWLDELFTPDPAVTDTSASLTAINWQKLACVNTLRSQFSVITGGPGTGKTYTVVRLLALLQRLHASSHPTPLVIKLAAPTGKAAARLKESIQAAASSLKALPESWATALNRITAESSTLHKLLGVQAGSRQFKHRRGQPLALDVLIVDEASMVDIELMQALLAALPRGARLVLLGDKDQLASVEAGAVLGQLCAGAEQGGYRPETLAFLQQFCQTPLPAWLQQLAGPAHLQHVVMLRVSRRFNDSSGIGALARAVNDAQLPALNAALAENSPYTDIRLLQCKDAENAEQQNALLEALKQLCQQGFAAYWQAIKTRPDATCSAEQLDSWARMVLNAYQSFQLLTPVREGPFGVAGLNALVQKTLSFLPAAKESSNRHDSWFEGRPVMITANDYNLNLRNGDIGMVLTSPRDGQKRAVFIDSDNKVRWILPSRLTEVETVFAMTVHKSQGSEFAHTVMVLPERDNPVLSRELIYTGITRAAKQLTLVVPNWQVLSEAVKRKTVRAGSLRL</sequence>
<evidence type="ECO:0000256" key="7">
    <source>
        <dbReference type="ARBA" id="ARBA00022840"/>
    </source>
</evidence>
<keyword evidence="6 11" id="KW-0269">Exonuclease</keyword>
<dbReference type="HAMAP" id="MF_01487">
    <property type="entry name" value="RecD"/>
    <property type="match status" value="1"/>
</dbReference>
<keyword evidence="3 11" id="KW-0227">DNA damage</keyword>
<keyword evidence="7 11" id="KW-0067">ATP-binding</keyword>
<dbReference type="InterPro" id="IPR049550">
    <property type="entry name" value="RecD_N"/>
</dbReference>
<evidence type="ECO:0000256" key="9">
    <source>
        <dbReference type="ARBA" id="ARBA00023204"/>
    </source>
</evidence>
<evidence type="ECO:0000259" key="12">
    <source>
        <dbReference type="Pfam" id="PF13538"/>
    </source>
</evidence>
<keyword evidence="10 11" id="KW-0413">Isomerase</keyword>
<dbReference type="NCBIfam" id="TIGR01447">
    <property type="entry name" value="recD"/>
    <property type="match status" value="1"/>
</dbReference>
<evidence type="ECO:0000256" key="2">
    <source>
        <dbReference type="ARBA" id="ARBA00022741"/>
    </source>
</evidence>
<evidence type="ECO:0000256" key="11">
    <source>
        <dbReference type="HAMAP-Rule" id="MF_01487"/>
    </source>
</evidence>
<keyword evidence="5 11" id="KW-0347">Helicase</keyword>